<evidence type="ECO:0008006" key="10">
    <source>
        <dbReference type="Google" id="ProtNLM"/>
    </source>
</evidence>
<feature type="transmembrane region" description="Helical" evidence="7">
    <location>
        <begin position="409"/>
        <end position="431"/>
    </location>
</feature>
<feature type="transmembrane region" description="Helical" evidence="7">
    <location>
        <begin position="172"/>
        <end position="193"/>
    </location>
</feature>
<accession>A0A1S1YV93</accession>
<keyword evidence="3" id="KW-1003">Cell membrane</keyword>
<evidence type="ECO:0000313" key="8">
    <source>
        <dbReference type="EMBL" id="OHX64941.1"/>
    </source>
</evidence>
<dbReference type="GO" id="GO:0005886">
    <property type="term" value="C:plasma membrane"/>
    <property type="evidence" value="ECO:0007669"/>
    <property type="project" value="UniProtKB-SubCell"/>
</dbReference>
<evidence type="ECO:0000256" key="3">
    <source>
        <dbReference type="ARBA" id="ARBA00022475"/>
    </source>
</evidence>
<evidence type="ECO:0000256" key="2">
    <source>
        <dbReference type="ARBA" id="ARBA00007430"/>
    </source>
</evidence>
<feature type="transmembrane region" description="Helical" evidence="7">
    <location>
        <begin position="292"/>
        <end position="317"/>
    </location>
</feature>
<gene>
    <name evidence="8" type="ORF">NH26_00555</name>
</gene>
<keyword evidence="9" id="KW-1185">Reference proteome</keyword>
<dbReference type="PANTHER" id="PTHR30250">
    <property type="entry name" value="PST FAMILY PREDICTED COLANIC ACID TRANSPORTER"/>
    <property type="match status" value="1"/>
</dbReference>
<organism evidence="8 9">
    <name type="scientific">Flammeovirga pacifica</name>
    <dbReference type="NCBI Taxonomy" id="915059"/>
    <lineage>
        <taxon>Bacteria</taxon>
        <taxon>Pseudomonadati</taxon>
        <taxon>Bacteroidota</taxon>
        <taxon>Cytophagia</taxon>
        <taxon>Cytophagales</taxon>
        <taxon>Flammeovirgaceae</taxon>
        <taxon>Flammeovirga</taxon>
    </lineage>
</organism>
<keyword evidence="4 7" id="KW-0812">Transmembrane</keyword>
<sequence length="481" mass="54557">MSINLKKKTTTAFIWDFIGRIGNQGVGFIISIFLARLLEPEEYGLMAMINVIIGMSMVFADMGLGGSLIQRKRLLPVHYNSVFWFNTSIAALLSISLFLSAPYVAHFYERPELLNITRVMSLSFTINGLATIQNTYLKKQLIFKYFVQFRMVGAIISGILGIYLAFKGYGVWALVAQTLSANTVYLLLIWSVAKWKPAFNFSLKALKQLWAFGFRMFLSGLLDIVYTRLDVIIIGKAYLPAQLGFFQRAKGLDNMIISYSSGSLLAVLFPMLSQIQNNNEKYIQVVKQIHSILLFTVFLMIGAIYLVAEDLIVIIFTEKWLPSVPLFRIMALAGFGYPLSALLVNVLSSKGNSKAFLHLEIFKKLIFTCAFPFLFIYNLESYLYAYSGCMVLALTLNYLFVIKELQVTWSFFTGSIVKTILISIPLIYIQYNYIYIGNHWLNLLVQGSLFVVTYSILNLAFKAEGSVLMWQMIKGKLNLKN</sequence>
<feature type="transmembrane region" description="Helical" evidence="7">
    <location>
        <begin position="149"/>
        <end position="166"/>
    </location>
</feature>
<dbReference type="PANTHER" id="PTHR30250:SF10">
    <property type="entry name" value="LIPOPOLYSACCHARIDE BIOSYNTHESIS PROTEIN WZXC"/>
    <property type="match status" value="1"/>
</dbReference>
<feature type="transmembrane region" description="Helical" evidence="7">
    <location>
        <begin position="214"/>
        <end position="235"/>
    </location>
</feature>
<proteinExistence type="inferred from homology"/>
<feature type="transmembrane region" description="Helical" evidence="7">
    <location>
        <begin position="443"/>
        <end position="461"/>
    </location>
</feature>
<evidence type="ECO:0000256" key="5">
    <source>
        <dbReference type="ARBA" id="ARBA00022989"/>
    </source>
</evidence>
<dbReference type="Pfam" id="PF13440">
    <property type="entry name" value="Polysacc_synt_3"/>
    <property type="match status" value="1"/>
</dbReference>
<dbReference type="RefSeq" id="WP_044224540.1">
    <property type="nucleotide sequence ID" value="NZ_JRYR02000001.1"/>
</dbReference>
<dbReference type="AlphaFoldDB" id="A0A1S1YV93"/>
<dbReference type="CDD" id="cd13127">
    <property type="entry name" value="MATE_tuaB_like"/>
    <property type="match status" value="1"/>
</dbReference>
<evidence type="ECO:0000313" key="9">
    <source>
        <dbReference type="Proteomes" id="UP000179797"/>
    </source>
</evidence>
<evidence type="ECO:0000256" key="6">
    <source>
        <dbReference type="ARBA" id="ARBA00023136"/>
    </source>
</evidence>
<name>A0A1S1YV93_FLAPC</name>
<dbReference type="Proteomes" id="UP000179797">
    <property type="component" value="Unassembled WGS sequence"/>
</dbReference>
<protein>
    <recommendedName>
        <fullName evidence="10">Polysaccharide biosynthesis protein C-terminal domain-containing protein</fullName>
    </recommendedName>
</protein>
<evidence type="ECO:0000256" key="7">
    <source>
        <dbReference type="SAM" id="Phobius"/>
    </source>
</evidence>
<comment type="similarity">
    <text evidence="2">Belongs to the polysaccharide synthase family.</text>
</comment>
<feature type="transmembrane region" description="Helical" evidence="7">
    <location>
        <begin position="47"/>
        <end position="69"/>
    </location>
</feature>
<feature type="transmembrane region" description="Helical" evidence="7">
    <location>
        <begin position="383"/>
        <end position="402"/>
    </location>
</feature>
<dbReference type="EMBL" id="JRYR02000001">
    <property type="protein sequence ID" value="OHX64941.1"/>
    <property type="molecule type" value="Genomic_DNA"/>
</dbReference>
<feature type="transmembrane region" description="Helical" evidence="7">
    <location>
        <begin position="329"/>
        <end position="349"/>
    </location>
</feature>
<evidence type="ECO:0000256" key="1">
    <source>
        <dbReference type="ARBA" id="ARBA00004651"/>
    </source>
</evidence>
<dbReference type="STRING" id="915059.NH26_00555"/>
<reference evidence="8 9" key="1">
    <citation type="journal article" date="2012" name="Int. J. Syst. Evol. Microbiol.">
        <title>Flammeovirga pacifica sp. nov., isolated from deep-sea sediment.</title>
        <authorList>
            <person name="Xu H."/>
            <person name="Fu Y."/>
            <person name="Yang N."/>
            <person name="Ding Z."/>
            <person name="Lai Q."/>
            <person name="Zeng R."/>
        </authorList>
    </citation>
    <scope>NUCLEOTIDE SEQUENCE [LARGE SCALE GENOMIC DNA]</scope>
    <source>
        <strain evidence="9">DSM 24597 / LMG 26175 / WPAGA1</strain>
    </source>
</reference>
<feature type="transmembrane region" description="Helical" evidence="7">
    <location>
        <begin position="361"/>
        <end position="377"/>
    </location>
</feature>
<feature type="transmembrane region" description="Helical" evidence="7">
    <location>
        <begin position="116"/>
        <end position="137"/>
    </location>
</feature>
<dbReference type="InterPro" id="IPR050833">
    <property type="entry name" value="Poly_Biosynth_Transport"/>
</dbReference>
<dbReference type="OrthoDB" id="9770347at2"/>
<feature type="transmembrane region" description="Helical" evidence="7">
    <location>
        <begin position="255"/>
        <end position="272"/>
    </location>
</feature>
<comment type="caution">
    <text evidence="8">The sequence shown here is derived from an EMBL/GenBank/DDBJ whole genome shotgun (WGS) entry which is preliminary data.</text>
</comment>
<feature type="transmembrane region" description="Helical" evidence="7">
    <location>
        <begin position="81"/>
        <end position="104"/>
    </location>
</feature>
<keyword evidence="5 7" id="KW-1133">Transmembrane helix</keyword>
<comment type="subcellular location">
    <subcellularLocation>
        <location evidence="1">Cell membrane</location>
        <topology evidence="1">Multi-pass membrane protein</topology>
    </subcellularLocation>
</comment>
<evidence type="ECO:0000256" key="4">
    <source>
        <dbReference type="ARBA" id="ARBA00022692"/>
    </source>
</evidence>
<keyword evidence="6 7" id="KW-0472">Membrane</keyword>
<feature type="transmembrane region" description="Helical" evidence="7">
    <location>
        <begin position="12"/>
        <end position="35"/>
    </location>
</feature>